<dbReference type="RefSeq" id="XP_013074166.2">
    <property type="nucleotide sequence ID" value="XM_013218712.2"/>
</dbReference>
<dbReference type="Pfam" id="PF02822">
    <property type="entry name" value="Antistasin"/>
    <property type="match status" value="1"/>
</dbReference>
<protein>
    <submittedName>
        <fullName evidence="6">WAP four-disulfide core domain protein 3-like isoform X1</fullName>
    </submittedName>
</protein>
<keyword evidence="2" id="KW-0722">Serine protease inhibitor</keyword>
<gene>
    <name evidence="6" type="primary">LOC106060736</name>
</gene>
<dbReference type="InterPro" id="IPR004094">
    <property type="entry name" value="Antistasin-like"/>
</dbReference>
<proteinExistence type="predicted"/>
<feature type="signal peptide" evidence="3">
    <location>
        <begin position="1"/>
        <end position="19"/>
    </location>
</feature>
<dbReference type="InterPro" id="IPR011061">
    <property type="entry name" value="Hirudin/antistatin"/>
</dbReference>
<dbReference type="GO" id="GO:0004867">
    <property type="term" value="F:serine-type endopeptidase inhibitor activity"/>
    <property type="evidence" value="ECO:0007669"/>
    <property type="project" value="UniProtKB-KW"/>
</dbReference>
<dbReference type="GeneID" id="106060736"/>
<dbReference type="KEGG" id="bgt:106060727"/>
<sequence length="109" mass="12129">MKRFFKLLLFSFLFAASTASPASRIGLCWELCRTDQSTETSIPTCPEGYQCQSNGCGHECYPIQQVKRACPLYQCALYCPGGNRLSPEGCPLCSCRPVYYPNKPVTTEV</sequence>
<accession>A0A9U8E644</accession>
<keyword evidence="1" id="KW-0646">Protease inhibitor</keyword>
<keyword evidence="3" id="KW-0732">Signal</keyword>
<feature type="chain" id="PRO_5040996711" evidence="3">
    <location>
        <begin position="20"/>
        <end position="109"/>
    </location>
</feature>
<evidence type="ECO:0000313" key="5">
    <source>
        <dbReference type="Proteomes" id="UP001165740"/>
    </source>
</evidence>
<reference evidence="6" key="1">
    <citation type="submission" date="2025-08" db="UniProtKB">
        <authorList>
            <consortium name="RefSeq"/>
        </authorList>
    </citation>
    <scope>IDENTIFICATION</scope>
</reference>
<evidence type="ECO:0000256" key="3">
    <source>
        <dbReference type="SAM" id="SignalP"/>
    </source>
</evidence>
<dbReference type="OrthoDB" id="6157973at2759"/>
<evidence type="ECO:0000259" key="4">
    <source>
        <dbReference type="Pfam" id="PF02822"/>
    </source>
</evidence>
<evidence type="ECO:0000313" key="6">
    <source>
        <dbReference type="RefSeq" id="XP_013074166.2"/>
    </source>
</evidence>
<dbReference type="AlphaFoldDB" id="A0A9U8E644"/>
<organism evidence="5 6">
    <name type="scientific">Biomphalaria glabrata</name>
    <name type="common">Bloodfluke planorb</name>
    <name type="synonym">Freshwater snail</name>
    <dbReference type="NCBI Taxonomy" id="6526"/>
    <lineage>
        <taxon>Eukaryota</taxon>
        <taxon>Metazoa</taxon>
        <taxon>Spiralia</taxon>
        <taxon>Lophotrochozoa</taxon>
        <taxon>Mollusca</taxon>
        <taxon>Gastropoda</taxon>
        <taxon>Heterobranchia</taxon>
        <taxon>Euthyneura</taxon>
        <taxon>Panpulmonata</taxon>
        <taxon>Hygrophila</taxon>
        <taxon>Lymnaeoidea</taxon>
        <taxon>Planorbidae</taxon>
        <taxon>Biomphalaria</taxon>
    </lineage>
</organism>
<dbReference type="Proteomes" id="UP001165740">
    <property type="component" value="Chromosome 2"/>
</dbReference>
<feature type="domain" description="Antistasin-like" evidence="4">
    <location>
        <begin position="70"/>
        <end position="95"/>
    </location>
</feature>
<evidence type="ECO:0000256" key="2">
    <source>
        <dbReference type="ARBA" id="ARBA00022900"/>
    </source>
</evidence>
<keyword evidence="5" id="KW-1185">Reference proteome</keyword>
<name>A0A9U8E644_BIOGL</name>
<dbReference type="SUPFAM" id="SSF57262">
    <property type="entry name" value="Leech antihemostatic proteins"/>
    <property type="match status" value="1"/>
</dbReference>
<evidence type="ECO:0000256" key="1">
    <source>
        <dbReference type="ARBA" id="ARBA00022690"/>
    </source>
</evidence>
<dbReference type="Gene3D" id="2.10.22.10">
    <property type="entry name" value="Antistasin, domain 1"/>
    <property type="match status" value="1"/>
</dbReference>
<dbReference type="OMA" id="CANGYAR"/>